<evidence type="ECO:0000313" key="6">
    <source>
        <dbReference type="EMBL" id="SOC19344.1"/>
    </source>
</evidence>
<sequence length="399" mass="40907">MFPAMLLAPKTRSLSLLTLAVIAALSLWFVSAAILPEMLAEHPIAPVRQALLSSAVQVGFVIGALASAVLGLPDRLHPGRLFAACAALAALVNGALLFLPIGGTGAILARVATGALLAGVYPVGMKIAVGWGVKDRGFLVGLLVGAVTLGSALPHVIALGGGADWRATVTIVSAASLAAAGLALAVRLGPHHATSPRFDPAVIRRAWTDRRIRLAYAGYFGHMWELYAMWTWAGVAMAAAFVPVLGEGEGLALARIVTFLAIALGGLGCIAGGWFADRIGKDTVAIIALAVSFASALAAALCFGGPVWLLAAIFLLWGASIVPDSPQFSALVADFAPPEQAGSLMTLQTAIGFALTFVTVQAAPLVADQSGWPVLLALLALGPAAGLIAMLRLRRLSRT</sequence>
<protein>
    <submittedName>
        <fullName evidence="6">Predicted arabinose efflux permease, MFS family</fullName>
    </submittedName>
</protein>
<keyword evidence="1 4" id="KW-0812">Transmembrane</keyword>
<dbReference type="InterPro" id="IPR020846">
    <property type="entry name" value="MFS_dom"/>
</dbReference>
<evidence type="ECO:0000256" key="1">
    <source>
        <dbReference type="ARBA" id="ARBA00022692"/>
    </source>
</evidence>
<dbReference type="InterPro" id="IPR011701">
    <property type="entry name" value="MFS"/>
</dbReference>
<dbReference type="GO" id="GO:0005886">
    <property type="term" value="C:plasma membrane"/>
    <property type="evidence" value="ECO:0007669"/>
    <property type="project" value="TreeGrafter"/>
</dbReference>
<dbReference type="SUPFAM" id="SSF103473">
    <property type="entry name" value="MFS general substrate transporter"/>
    <property type="match status" value="1"/>
</dbReference>
<feature type="transmembrane region" description="Helical" evidence="4">
    <location>
        <begin position="252"/>
        <end position="276"/>
    </location>
</feature>
<dbReference type="PROSITE" id="PS50850">
    <property type="entry name" value="MFS"/>
    <property type="match status" value="1"/>
</dbReference>
<dbReference type="EMBL" id="OBML01000010">
    <property type="protein sequence ID" value="SOC19344.1"/>
    <property type="molecule type" value="Genomic_DNA"/>
</dbReference>
<dbReference type="GO" id="GO:0022857">
    <property type="term" value="F:transmembrane transporter activity"/>
    <property type="evidence" value="ECO:0007669"/>
    <property type="project" value="InterPro"/>
</dbReference>
<proteinExistence type="predicted"/>
<dbReference type="Proteomes" id="UP000219331">
    <property type="component" value="Unassembled WGS sequence"/>
</dbReference>
<feature type="transmembrane region" description="Helical" evidence="4">
    <location>
        <begin position="372"/>
        <end position="393"/>
    </location>
</feature>
<keyword evidence="7" id="KW-1185">Reference proteome</keyword>
<evidence type="ECO:0000256" key="2">
    <source>
        <dbReference type="ARBA" id="ARBA00022989"/>
    </source>
</evidence>
<feature type="transmembrane region" description="Helical" evidence="4">
    <location>
        <begin position="81"/>
        <end position="101"/>
    </location>
</feature>
<evidence type="ECO:0000313" key="7">
    <source>
        <dbReference type="Proteomes" id="UP000219331"/>
    </source>
</evidence>
<feature type="transmembrane region" description="Helical" evidence="4">
    <location>
        <begin position="51"/>
        <end position="72"/>
    </location>
</feature>
<evidence type="ECO:0000259" key="5">
    <source>
        <dbReference type="PROSITE" id="PS50850"/>
    </source>
</evidence>
<feature type="transmembrane region" description="Helical" evidence="4">
    <location>
        <begin position="137"/>
        <end position="159"/>
    </location>
</feature>
<evidence type="ECO:0000256" key="4">
    <source>
        <dbReference type="SAM" id="Phobius"/>
    </source>
</evidence>
<dbReference type="PANTHER" id="PTHR23521">
    <property type="entry name" value="TRANSPORTER MFS SUPERFAMILY"/>
    <property type="match status" value="1"/>
</dbReference>
<dbReference type="AlphaFoldDB" id="A0A285TBW1"/>
<dbReference type="Pfam" id="PF07690">
    <property type="entry name" value="MFS_1"/>
    <property type="match status" value="1"/>
</dbReference>
<organism evidence="6 7">
    <name type="scientific">Stappia indica</name>
    <dbReference type="NCBI Taxonomy" id="538381"/>
    <lineage>
        <taxon>Bacteria</taxon>
        <taxon>Pseudomonadati</taxon>
        <taxon>Pseudomonadota</taxon>
        <taxon>Alphaproteobacteria</taxon>
        <taxon>Hyphomicrobiales</taxon>
        <taxon>Stappiaceae</taxon>
        <taxon>Stappia</taxon>
    </lineage>
</organism>
<dbReference type="Gene3D" id="1.20.1250.20">
    <property type="entry name" value="MFS general substrate transporter like domains"/>
    <property type="match status" value="2"/>
</dbReference>
<keyword evidence="2 4" id="KW-1133">Transmembrane helix</keyword>
<feature type="domain" description="Major facilitator superfamily (MFS) profile" evidence="5">
    <location>
        <begin position="211"/>
        <end position="399"/>
    </location>
</feature>
<feature type="transmembrane region" description="Helical" evidence="4">
    <location>
        <begin position="283"/>
        <end position="301"/>
    </location>
</feature>
<feature type="transmembrane region" description="Helical" evidence="4">
    <location>
        <begin position="165"/>
        <end position="188"/>
    </location>
</feature>
<dbReference type="STRING" id="538381.GCA_001696535_04047"/>
<gene>
    <name evidence="6" type="ORF">SAMN05421512_1108</name>
</gene>
<accession>A0A285TBW1</accession>
<feature type="transmembrane region" description="Helical" evidence="4">
    <location>
        <begin position="107"/>
        <end position="125"/>
    </location>
</feature>
<dbReference type="InterPro" id="IPR036259">
    <property type="entry name" value="MFS_trans_sf"/>
</dbReference>
<reference evidence="6 7" key="1">
    <citation type="submission" date="2017-08" db="EMBL/GenBank/DDBJ databases">
        <authorList>
            <person name="de Groot N.N."/>
        </authorList>
    </citation>
    <scope>NUCLEOTIDE SEQUENCE [LARGE SCALE GENOMIC DNA]</scope>
    <source>
        <strain evidence="6 7">USBA 352</strain>
    </source>
</reference>
<name>A0A285TBW1_9HYPH</name>
<dbReference type="PANTHER" id="PTHR23521:SF3">
    <property type="entry name" value="MFS TRANSPORTER"/>
    <property type="match status" value="1"/>
</dbReference>
<evidence type="ECO:0000256" key="3">
    <source>
        <dbReference type="ARBA" id="ARBA00023136"/>
    </source>
</evidence>
<keyword evidence="3 4" id="KW-0472">Membrane</keyword>